<name>A0ABV0D363_9SPHN</name>
<keyword evidence="1" id="KW-0472">Membrane</keyword>
<keyword evidence="1" id="KW-1133">Transmembrane helix</keyword>
<feature type="transmembrane region" description="Helical" evidence="1">
    <location>
        <begin position="190"/>
        <end position="208"/>
    </location>
</feature>
<feature type="transmembrane region" description="Helical" evidence="1">
    <location>
        <begin position="129"/>
        <end position="148"/>
    </location>
</feature>
<protein>
    <recommendedName>
        <fullName evidence="4">Cytochrome b561 domain-containing protein</fullName>
    </recommendedName>
</protein>
<sequence>MASGAQEAGSSVAPGRQSRFRPSFHFWLVLAMCFFVFGGFGLHSALPALQGRFPPAPPVVHLHGLVFVAWMLLLLAQTSLVCAGNLKLHRSLGLWGIAHAMAILLIGLTIQLVASRAGMDAGRDPGTDGLYLGMLAVIAFGILFTAATRNRKRPMVHRQAICFAMLPILPPGVNRFWFNVLALDDPIPTFWLYLTLWSMAGALLIYEWRSSGRINGWSLFGAGWIFVQGMVHEAVVGTAWFSEFSRALLELSRYR</sequence>
<accession>A0ABV0D363</accession>
<evidence type="ECO:0008006" key="4">
    <source>
        <dbReference type="Google" id="ProtNLM"/>
    </source>
</evidence>
<dbReference type="Proteomes" id="UP001484535">
    <property type="component" value="Unassembled WGS sequence"/>
</dbReference>
<dbReference type="RefSeq" id="WP_346785841.1">
    <property type="nucleotide sequence ID" value="NZ_JBDLBR010000005.1"/>
</dbReference>
<feature type="transmembrane region" description="Helical" evidence="1">
    <location>
        <begin position="62"/>
        <end position="82"/>
    </location>
</feature>
<keyword evidence="3" id="KW-1185">Reference proteome</keyword>
<organism evidence="2 3">
    <name type="scientific">Aurantiacibacter flavus</name>
    <dbReference type="NCBI Taxonomy" id="3145232"/>
    <lineage>
        <taxon>Bacteria</taxon>
        <taxon>Pseudomonadati</taxon>
        <taxon>Pseudomonadota</taxon>
        <taxon>Alphaproteobacteria</taxon>
        <taxon>Sphingomonadales</taxon>
        <taxon>Erythrobacteraceae</taxon>
        <taxon>Aurantiacibacter</taxon>
    </lineage>
</organism>
<evidence type="ECO:0000313" key="3">
    <source>
        <dbReference type="Proteomes" id="UP001484535"/>
    </source>
</evidence>
<evidence type="ECO:0000256" key="1">
    <source>
        <dbReference type="SAM" id="Phobius"/>
    </source>
</evidence>
<reference evidence="2 3" key="1">
    <citation type="submission" date="2024-05" db="EMBL/GenBank/DDBJ databases">
        <authorList>
            <person name="Park S."/>
        </authorList>
    </citation>
    <scope>NUCLEOTIDE SEQUENCE [LARGE SCALE GENOMIC DNA]</scope>
    <source>
        <strain evidence="2 3">DGU5</strain>
    </source>
</reference>
<comment type="caution">
    <text evidence="2">The sequence shown here is derived from an EMBL/GenBank/DDBJ whole genome shotgun (WGS) entry which is preliminary data.</text>
</comment>
<feature type="transmembrane region" description="Helical" evidence="1">
    <location>
        <begin position="94"/>
        <end position="114"/>
    </location>
</feature>
<proteinExistence type="predicted"/>
<gene>
    <name evidence="2" type="ORF">ABDJ38_14475</name>
</gene>
<feature type="transmembrane region" description="Helical" evidence="1">
    <location>
        <begin position="160"/>
        <end position="178"/>
    </location>
</feature>
<evidence type="ECO:0000313" key="2">
    <source>
        <dbReference type="EMBL" id="MEN7538385.1"/>
    </source>
</evidence>
<keyword evidence="1" id="KW-0812">Transmembrane</keyword>
<feature type="transmembrane region" description="Helical" evidence="1">
    <location>
        <begin position="220"/>
        <end position="241"/>
    </location>
</feature>
<dbReference type="EMBL" id="JBDLBR010000005">
    <property type="protein sequence ID" value="MEN7538385.1"/>
    <property type="molecule type" value="Genomic_DNA"/>
</dbReference>
<feature type="transmembrane region" description="Helical" evidence="1">
    <location>
        <begin position="24"/>
        <end position="42"/>
    </location>
</feature>